<dbReference type="AlphaFoldDB" id="A0A679LUE5"/>
<sequence length="29" mass="3243">MSELSMSLEGMGFVCALERVGLVSYQYEI</sequence>
<gene>
    <name evidence="1" type="ORF">CIP107547_01639</name>
</gene>
<protein>
    <submittedName>
        <fullName evidence="1">Uncharacterized protein</fullName>
    </submittedName>
</protein>
<dbReference type="KEGG" id="cdip:ERS451417_01453"/>
<evidence type="ECO:0000313" key="1">
    <source>
        <dbReference type="EMBL" id="CAB0608614.1"/>
    </source>
</evidence>
<organism evidence="1 2">
    <name type="scientific">Corynebacterium diphtheriae</name>
    <dbReference type="NCBI Taxonomy" id="1717"/>
    <lineage>
        <taxon>Bacteria</taxon>
        <taxon>Bacillati</taxon>
        <taxon>Actinomycetota</taxon>
        <taxon>Actinomycetes</taxon>
        <taxon>Mycobacteriales</taxon>
        <taxon>Corynebacteriaceae</taxon>
        <taxon>Corynebacterium</taxon>
    </lineage>
</organism>
<accession>A0A679LUE5</accession>
<evidence type="ECO:0000313" key="2">
    <source>
        <dbReference type="Proteomes" id="UP000480222"/>
    </source>
</evidence>
<dbReference type="Proteomes" id="UP000480222">
    <property type="component" value="Unassembled WGS sequence"/>
</dbReference>
<comment type="caution">
    <text evidence="1">The sequence shown here is derived from an EMBL/GenBank/DDBJ whole genome shotgun (WGS) entry which is preliminary data.</text>
</comment>
<reference evidence="1 2" key="1">
    <citation type="submission" date="2020-02" db="EMBL/GenBank/DDBJ databases">
        <authorList>
            <person name="Brisse S."/>
        </authorList>
    </citation>
    <scope>NUCLEOTIDE SEQUENCE [LARGE SCALE GENOMIC DNA]</scope>
    <source>
        <strain evidence="1">CIP107547</strain>
    </source>
</reference>
<name>A0A679LUE5_CORDP</name>
<dbReference type="EMBL" id="CADDAV010000020">
    <property type="protein sequence ID" value="CAB0608614.1"/>
    <property type="molecule type" value="Genomic_DNA"/>
</dbReference>
<proteinExistence type="predicted"/>